<proteinExistence type="inferred from homology"/>
<accession>A0A670I9B8</accession>
<dbReference type="Pfam" id="PF13279">
    <property type="entry name" value="4HBT_2"/>
    <property type="match status" value="1"/>
</dbReference>
<dbReference type="OMA" id="RDIDMCH"/>
<evidence type="ECO:0000313" key="4">
    <source>
        <dbReference type="Proteomes" id="UP000472272"/>
    </source>
</evidence>
<dbReference type="SUPFAM" id="SSF54637">
    <property type="entry name" value="Thioesterase/thiol ester dehydrase-isomerase"/>
    <property type="match status" value="1"/>
</dbReference>
<keyword evidence="4" id="KW-1185">Reference proteome</keyword>
<comment type="similarity">
    <text evidence="1">Belongs to the THEM6 family.</text>
</comment>
<reference evidence="3" key="2">
    <citation type="submission" date="2025-08" db="UniProtKB">
        <authorList>
            <consortium name="Ensembl"/>
        </authorList>
    </citation>
    <scope>IDENTIFICATION</scope>
</reference>
<evidence type="ECO:0000256" key="1">
    <source>
        <dbReference type="ARBA" id="ARBA00038228"/>
    </source>
</evidence>
<gene>
    <name evidence="3" type="primary">THEM6</name>
</gene>
<evidence type="ECO:0000256" key="2">
    <source>
        <dbReference type="ARBA" id="ARBA00041112"/>
    </source>
</evidence>
<reference evidence="3 4" key="1">
    <citation type="journal article" date="2019" name="Proc. Natl. Acad. Sci. U.S.A.">
        <title>Regulatory changes in pterin and carotenoid genes underlie balanced color polymorphisms in the wall lizard.</title>
        <authorList>
            <person name="Andrade P."/>
            <person name="Pinho C."/>
            <person name="Perez I de Lanuza G."/>
            <person name="Afonso S."/>
            <person name="Brejcha J."/>
            <person name="Rubin C.J."/>
            <person name="Wallerman O."/>
            <person name="Pereira P."/>
            <person name="Sabatino S.J."/>
            <person name="Bellati A."/>
            <person name="Pellitteri-Rosa D."/>
            <person name="Bosakova Z."/>
            <person name="Bunikis I."/>
            <person name="Carretero M.A."/>
            <person name="Feiner N."/>
            <person name="Marsik P."/>
            <person name="Pauperio F."/>
            <person name="Salvi D."/>
            <person name="Soler L."/>
            <person name="While G.M."/>
            <person name="Uller T."/>
            <person name="Font E."/>
            <person name="Andersson L."/>
            <person name="Carneiro M."/>
        </authorList>
    </citation>
    <scope>NUCLEOTIDE SEQUENCE</scope>
</reference>
<dbReference type="Gene3D" id="3.10.129.10">
    <property type="entry name" value="Hotdog Thioesterase"/>
    <property type="match status" value="1"/>
</dbReference>
<dbReference type="GeneTree" id="ENSGT00390000004859"/>
<dbReference type="OrthoDB" id="265761at2759"/>
<dbReference type="Ensembl" id="ENSPMRT00000009013.1">
    <property type="protein sequence ID" value="ENSPMRP00000008430.1"/>
    <property type="gene ID" value="ENSPMRG00000005690.1"/>
</dbReference>
<dbReference type="InterPro" id="IPR051490">
    <property type="entry name" value="THEM6_lcsJ_thioesterase"/>
</dbReference>
<protein>
    <recommendedName>
        <fullName evidence="2">Protein THEM6</fullName>
    </recommendedName>
</protein>
<dbReference type="CDD" id="cd00586">
    <property type="entry name" value="4HBT"/>
    <property type="match status" value="1"/>
</dbReference>
<dbReference type="RefSeq" id="XP_028591885.1">
    <property type="nucleotide sequence ID" value="XM_028736052.1"/>
</dbReference>
<dbReference type="PANTHER" id="PTHR12475:SF4">
    <property type="entry name" value="PROTEIN THEM6"/>
    <property type="match status" value="1"/>
</dbReference>
<dbReference type="Proteomes" id="UP000472272">
    <property type="component" value="Chromosome 7"/>
</dbReference>
<dbReference type="AlphaFoldDB" id="A0A670I9B8"/>
<dbReference type="PANTHER" id="PTHR12475">
    <property type="match status" value="1"/>
</dbReference>
<name>A0A670I9B8_PODMU</name>
<evidence type="ECO:0000313" key="3">
    <source>
        <dbReference type="Ensembl" id="ENSPMRP00000008430.1"/>
    </source>
</evidence>
<dbReference type="GeneID" id="114600206"/>
<dbReference type="InterPro" id="IPR029069">
    <property type="entry name" value="HotDog_dom_sf"/>
</dbReference>
<sequence>MAELAWALGALAALFALLDGWYLLRVPVTLLYARWALPTVWDLLEEQSFASRVLPSDLDCLVHMNNARYPREADLARLAHLTRCGLLRAVRGLGAHTVLAASTCRYRRSLHLLERFDVRTRLLGWDARAFVLEQRFVRARDGFVCAVLHVRLHVVGASPAQAVEILCRRKVESPELPEEILHWLKYNEVNSQKLRAESDLQENNKEE</sequence>
<organism evidence="3 4">
    <name type="scientific">Podarcis muralis</name>
    <name type="common">Wall lizard</name>
    <name type="synonym">Lacerta muralis</name>
    <dbReference type="NCBI Taxonomy" id="64176"/>
    <lineage>
        <taxon>Eukaryota</taxon>
        <taxon>Metazoa</taxon>
        <taxon>Chordata</taxon>
        <taxon>Craniata</taxon>
        <taxon>Vertebrata</taxon>
        <taxon>Euteleostomi</taxon>
        <taxon>Lepidosauria</taxon>
        <taxon>Squamata</taxon>
        <taxon>Bifurcata</taxon>
        <taxon>Unidentata</taxon>
        <taxon>Episquamata</taxon>
        <taxon>Laterata</taxon>
        <taxon>Lacertibaenia</taxon>
        <taxon>Lacertidae</taxon>
        <taxon>Podarcis</taxon>
    </lineage>
</organism>
<dbReference type="KEGG" id="pmua:114600206"/>
<dbReference type="CTD" id="51337"/>
<reference evidence="3" key="3">
    <citation type="submission" date="2025-09" db="UniProtKB">
        <authorList>
            <consortium name="Ensembl"/>
        </authorList>
    </citation>
    <scope>IDENTIFICATION</scope>
</reference>